<dbReference type="InParanoid" id="G3JPA1"/>
<dbReference type="Proteomes" id="UP000001610">
    <property type="component" value="Unassembled WGS sequence"/>
</dbReference>
<protein>
    <submittedName>
        <fullName evidence="2">Uncharacterized protein</fullName>
    </submittedName>
</protein>
<organism evidence="2 3">
    <name type="scientific">Cordyceps militaris (strain CM01)</name>
    <name type="common">Caterpillar fungus</name>
    <dbReference type="NCBI Taxonomy" id="983644"/>
    <lineage>
        <taxon>Eukaryota</taxon>
        <taxon>Fungi</taxon>
        <taxon>Dikarya</taxon>
        <taxon>Ascomycota</taxon>
        <taxon>Pezizomycotina</taxon>
        <taxon>Sordariomycetes</taxon>
        <taxon>Hypocreomycetidae</taxon>
        <taxon>Hypocreales</taxon>
        <taxon>Cordycipitaceae</taxon>
        <taxon>Cordyceps</taxon>
    </lineage>
</organism>
<dbReference type="HOGENOM" id="CLU_2637980_0_0_1"/>
<sequence>MDQAAQSLVIRIRNYPRIDLLSAHQHRAGHSLRGPAADRRDTEAFDEWASRAASNRSPPDFRSPKMEARLPDQPALQ</sequence>
<dbReference type="RefSeq" id="XP_006673166.1">
    <property type="nucleotide sequence ID" value="XM_006673103.1"/>
</dbReference>
<dbReference type="GeneID" id="18169973"/>
<keyword evidence="3" id="KW-1185">Reference proteome</keyword>
<name>G3JPA1_CORMM</name>
<evidence type="ECO:0000256" key="1">
    <source>
        <dbReference type="SAM" id="MobiDB-lite"/>
    </source>
</evidence>
<dbReference type="KEGG" id="cmt:CCM_07963"/>
<evidence type="ECO:0000313" key="3">
    <source>
        <dbReference type="Proteomes" id="UP000001610"/>
    </source>
</evidence>
<gene>
    <name evidence="2" type="ORF">CCM_07963</name>
</gene>
<evidence type="ECO:0000313" key="2">
    <source>
        <dbReference type="EMBL" id="EGX89711.1"/>
    </source>
</evidence>
<dbReference type="EMBL" id="JH126404">
    <property type="protein sequence ID" value="EGX89711.1"/>
    <property type="molecule type" value="Genomic_DNA"/>
</dbReference>
<accession>G3JPA1</accession>
<feature type="region of interest" description="Disordered" evidence="1">
    <location>
        <begin position="47"/>
        <end position="77"/>
    </location>
</feature>
<reference evidence="2 3" key="1">
    <citation type="journal article" date="2011" name="Genome Biol.">
        <title>Genome sequence of the insect pathogenic fungus Cordyceps militaris, a valued traditional Chinese medicine.</title>
        <authorList>
            <person name="Zheng P."/>
            <person name="Xia Y."/>
            <person name="Xiao G."/>
            <person name="Xiong C."/>
            <person name="Hu X."/>
            <person name="Zhang S."/>
            <person name="Zheng H."/>
            <person name="Huang Y."/>
            <person name="Zhou Y."/>
            <person name="Wang S."/>
            <person name="Zhao G.P."/>
            <person name="Liu X."/>
            <person name="St Leger R.J."/>
            <person name="Wang C."/>
        </authorList>
    </citation>
    <scope>NUCLEOTIDE SEQUENCE [LARGE SCALE GENOMIC DNA]</scope>
    <source>
        <strain evidence="2 3">CM01</strain>
    </source>
</reference>
<proteinExistence type="predicted"/>
<dbReference type="AlphaFoldDB" id="G3JPA1"/>
<dbReference type="VEuPathDB" id="FungiDB:CCM_07963"/>